<sequence>MHNWTAITKYSRPATTDRTLALYHIESPTETNSTLKFRKEKSNSTQDIPTFYPSIFILPRIMDHSAANMLSNSQQQQCSDSHHRQNQPIHMPNSRKGSSGSIQSRSCKTEGHGVSATVCANCGTTTTPLWRRAPTGETICNACGLYLKARNTVRPPWLKRNAIKKATPSIPETIESNSNCGTCPGDGHCDGTGGSSSCDGCPAYNQHQVNRQALICANCGTNTTPLWRRDEAGNTICNACGLYFKLHNVHRPVTMKRSVIKRRKRVALATTPPPQTHHQSGGSDNEHQSRKSRVHNPPTPPSTSGSGSERGYVSSDDDICSIEDLNVGRKRKADESIVTNKRRCGNARQVPLIEDYINRNTHNNGEGMWNNPGQESYERRRSLSPVEPSLTSGLPQVHIHQNNQNNNAGAFNSRLMGTPSVPLPSVFSGQYNDNNNVSPQGSSGSISSLLNPSSPTGPPQLPPIISSVGSMVSQSPPSTISSHSSFSNNVPSHQQPLPTAAVPDPSITQQVLQAHRQELQREVSHLSMLLNRTTAILVGLDQAMASNAAARSVLPSPPVNAGIGQKSYMQNVTLPPLSPSASSDGQMTR</sequence>
<dbReference type="GO" id="GO:0000122">
    <property type="term" value="P:negative regulation of transcription by RNA polymerase II"/>
    <property type="evidence" value="ECO:0007669"/>
    <property type="project" value="TreeGrafter"/>
</dbReference>
<keyword evidence="4" id="KW-0862">Zinc</keyword>
<feature type="compositionally biased region" description="Low complexity" evidence="9">
    <location>
        <begin position="438"/>
        <end position="454"/>
    </location>
</feature>
<evidence type="ECO:0000256" key="1">
    <source>
        <dbReference type="ARBA" id="ARBA00004123"/>
    </source>
</evidence>
<dbReference type="EMBL" id="CAJVPP010001163">
    <property type="protein sequence ID" value="CAG8538195.1"/>
    <property type="molecule type" value="Genomic_DNA"/>
</dbReference>
<evidence type="ECO:0000256" key="6">
    <source>
        <dbReference type="ARBA" id="ARBA00023163"/>
    </source>
</evidence>
<reference evidence="11" key="1">
    <citation type="submission" date="2021-06" db="EMBL/GenBank/DDBJ databases">
        <authorList>
            <person name="Kallberg Y."/>
            <person name="Tangrot J."/>
            <person name="Rosling A."/>
        </authorList>
    </citation>
    <scope>NUCLEOTIDE SEQUENCE</scope>
    <source>
        <strain evidence="11">87-6 pot B 2015</strain>
    </source>
</reference>
<feature type="domain" description="GATA-type" evidence="10">
    <location>
        <begin position="113"/>
        <end position="166"/>
    </location>
</feature>
<dbReference type="PROSITE" id="PS50114">
    <property type="entry name" value="GATA_ZN_FINGER_2"/>
    <property type="match status" value="2"/>
</dbReference>
<feature type="compositionally biased region" description="Polar residues" evidence="9">
    <location>
        <begin position="427"/>
        <end position="437"/>
    </location>
</feature>
<feature type="region of interest" description="Disordered" evidence="9">
    <location>
        <begin position="256"/>
        <end position="315"/>
    </location>
</feature>
<evidence type="ECO:0000256" key="5">
    <source>
        <dbReference type="ARBA" id="ARBA00023015"/>
    </source>
</evidence>
<dbReference type="SMART" id="SM00401">
    <property type="entry name" value="ZnF_GATA"/>
    <property type="match status" value="2"/>
</dbReference>
<dbReference type="CDD" id="cd00202">
    <property type="entry name" value="ZnF_GATA"/>
    <property type="match status" value="2"/>
</dbReference>
<dbReference type="InterPro" id="IPR013088">
    <property type="entry name" value="Znf_NHR/GATA"/>
</dbReference>
<evidence type="ECO:0000256" key="2">
    <source>
        <dbReference type="ARBA" id="ARBA00022723"/>
    </source>
</evidence>
<dbReference type="Pfam" id="PF00320">
    <property type="entry name" value="GATA"/>
    <property type="match status" value="2"/>
</dbReference>
<accession>A0A9N9APS1</accession>
<evidence type="ECO:0000259" key="10">
    <source>
        <dbReference type="PROSITE" id="PS50114"/>
    </source>
</evidence>
<feature type="domain" description="GATA-type" evidence="10">
    <location>
        <begin position="210"/>
        <end position="263"/>
    </location>
</feature>
<dbReference type="PANTHER" id="PTHR10071:SF335">
    <property type="entry name" value="IRON-SENSING TRANSCRIPTIONAL REPRESSOR-RELATED"/>
    <property type="match status" value="1"/>
</dbReference>
<dbReference type="GO" id="GO:0000981">
    <property type="term" value="F:DNA-binding transcription factor activity, RNA polymerase II-specific"/>
    <property type="evidence" value="ECO:0007669"/>
    <property type="project" value="TreeGrafter"/>
</dbReference>
<comment type="caution">
    <text evidence="11">The sequence shown here is derived from an EMBL/GenBank/DDBJ whole genome shotgun (WGS) entry which is preliminary data.</text>
</comment>
<dbReference type="PRINTS" id="PR00619">
    <property type="entry name" value="GATAZNFINGER"/>
</dbReference>
<dbReference type="FunFam" id="3.30.50.10:FF:000007">
    <property type="entry name" value="Nitrogen regulatory AreA, N-terminal"/>
    <property type="match status" value="1"/>
</dbReference>
<dbReference type="GO" id="GO:0000978">
    <property type="term" value="F:RNA polymerase II cis-regulatory region sequence-specific DNA binding"/>
    <property type="evidence" value="ECO:0007669"/>
    <property type="project" value="TreeGrafter"/>
</dbReference>
<dbReference type="GO" id="GO:0045944">
    <property type="term" value="P:positive regulation of transcription by RNA polymerase II"/>
    <property type="evidence" value="ECO:0007669"/>
    <property type="project" value="TreeGrafter"/>
</dbReference>
<keyword evidence="2" id="KW-0479">Metal-binding</keyword>
<dbReference type="InterPro" id="IPR039355">
    <property type="entry name" value="Transcription_factor_GATA"/>
</dbReference>
<dbReference type="GO" id="GO:0005634">
    <property type="term" value="C:nucleus"/>
    <property type="evidence" value="ECO:0007669"/>
    <property type="project" value="UniProtKB-SubCell"/>
</dbReference>
<protein>
    <submittedName>
        <fullName evidence="11">4123_t:CDS:1</fullName>
    </submittedName>
</protein>
<dbReference type="Proteomes" id="UP000789375">
    <property type="component" value="Unassembled WGS sequence"/>
</dbReference>
<dbReference type="PANTHER" id="PTHR10071">
    <property type="entry name" value="TRANSCRIPTION FACTOR GATA FAMILY MEMBER"/>
    <property type="match status" value="1"/>
</dbReference>
<feature type="compositionally biased region" description="Basic residues" evidence="9">
    <location>
        <begin position="256"/>
        <end position="266"/>
    </location>
</feature>
<comment type="subcellular location">
    <subcellularLocation>
        <location evidence="1">Nucleus</location>
    </subcellularLocation>
</comment>
<organism evidence="11 12">
    <name type="scientific">Funneliformis mosseae</name>
    <name type="common">Endomycorrhizal fungus</name>
    <name type="synonym">Glomus mosseae</name>
    <dbReference type="NCBI Taxonomy" id="27381"/>
    <lineage>
        <taxon>Eukaryota</taxon>
        <taxon>Fungi</taxon>
        <taxon>Fungi incertae sedis</taxon>
        <taxon>Mucoromycota</taxon>
        <taxon>Glomeromycotina</taxon>
        <taxon>Glomeromycetes</taxon>
        <taxon>Glomerales</taxon>
        <taxon>Glomeraceae</taxon>
        <taxon>Funneliformis</taxon>
    </lineage>
</organism>
<keyword evidence="5" id="KW-0805">Transcription regulation</keyword>
<evidence type="ECO:0000313" key="11">
    <source>
        <dbReference type="EMBL" id="CAG8538195.1"/>
    </source>
</evidence>
<evidence type="ECO:0000256" key="9">
    <source>
        <dbReference type="SAM" id="MobiDB-lite"/>
    </source>
</evidence>
<dbReference type="AlphaFoldDB" id="A0A9N9APS1"/>
<feature type="region of interest" description="Disordered" evidence="9">
    <location>
        <begin position="426"/>
        <end position="503"/>
    </location>
</feature>
<evidence type="ECO:0000256" key="3">
    <source>
        <dbReference type="ARBA" id="ARBA00022771"/>
    </source>
</evidence>
<dbReference type="GO" id="GO:0008270">
    <property type="term" value="F:zinc ion binding"/>
    <property type="evidence" value="ECO:0007669"/>
    <property type="project" value="UniProtKB-KW"/>
</dbReference>
<keyword evidence="3 8" id="KW-0863">Zinc-finger</keyword>
<keyword evidence="7" id="KW-0539">Nucleus</keyword>
<proteinExistence type="predicted"/>
<dbReference type="InterPro" id="IPR000679">
    <property type="entry name" value="Znf_GATA"/>
</dbReference>
<evidence type="ECO:0000256" key="8">
    <source>
        <dbReference type="PROSITE-ProRule" id="PRU00094"/>
    </source>
</evidence>
<evidence type="ECO:0000256" key="4">
    <source>
        <dbReference type="ARBA" id="ARBA00022833"/>
    </source>
</evidence>
<gene>
    <name evidence="11" type="ORF">FMOSSE_LOCUS5848</name>
</gene>
<keyword evidence="12" id="KW-1185">Reference proteome</keyword>
<name>A0A9N9APS1_FUNMO</name>
<dbReference type="Gene3D" id="3.30.50.10">
    <property type="entry name" value="Erythroid Transcription Factor GATA-1, subunit A"/>
    <property type="match status" value="2"/>
</dbReference>
<evidence type="ECO:0000256" key="7">
    <source>
        <dbReference type="ARBA" id="ARBA00023242"/>
    </source>
</evidence>
<feature type="compositionally biased region" description="Polar residues" evidence="9">
    <location>
        <begin position="95"/>
        <end position="106"/>
    </location>
</feature>
<feature type="region of interest" description="Disordered" evidence="9">
    <location>
        <begin position="70"/>
        <end position="108"/>
    </location>
</feature>
<dbReference type="PROSITE" id="PS00344">
    <property type="entry name" value="GATA_ZN_FINGER_1"/>
    <property type="match status" value="2"/>
</dbReference>
<evidence type="ECO:0000313" key="12">
    <source>
        <dbReference type="Proteomes" id="UP000789375"/>
    </source>
</evidence>
<dbReference type="SUPFAM" id="SSF57716">
    <property type="entry name" value="Glucocorticoid receptor-like (DNA-binding domain)"/>
    <property type="match status" value="2"/>
</dbReference>
<feature type="compositionally biased region" description="Polar residues" evidence="9">
    <location>
        <begin position="70"/>
        <end position="79"/>
    </location>
</feature>
<feature type="compositionally biased region" description="Low complexity" evidence="9">
    <location>
        <begin position="463"/>
        <end position="492"/>
    </location>
</feature>
<keyword evidence="6" id="KW-0804">Transcription</keyword>